<dbReference type="AlphaFoldDB" id="A0A5Q0BDV9"/>
<dbReference type="InterPro" id="IPR011250">
    <property type="entry name" value="OMP/PagP_B-barrel"/>
</dbReference>
<sequence>MSRGLYLGIFGGGGNSNNNNFTQSGTALYGDAKGGPLVVNAQGAANSNSTGIGGLHIGYEWAGWMMGQEGARWGLLPSAEFEGYYLGTTQSGQLLNPTPRVPEHTFSDNFPVNAGVLLTNALFSLRTPYLDTIFPYVGAGVGAAIVSISGANSAQTNPAEPGINHFNSNPNASNWGFATQAKAGVRAEIVDHLSLFVEYRFLYISPTNYTFGTTVYPTHIATTPWNVNFGGMYYNMGAAGIEYSF</sequence>
<evidence type="ECO:0000313" key="1">
    <source>
        <dbReference type="EMBL" id="QFY41990.1"/>
    </source>
</evidence>
<name>A0A5Q0BDV9_9GAMM</name>
<dbReference type="InParanoid" id="A0A5Q0BDV9"/>
<dbReference type="EMBL" id="CP044205">
    <property type="protein sequence ID" value="QFY41990.1"/>
    <property type="molecule type" value="Genomic_DNA"/>
</dbReference>
<protein>
    <recommendedName>
        <fullName evidence="3">Porin family protein</fullName>
    </recommendedName>
</protein>
<keyword evidence="2" id="KW-1185">Reference proteome</keyword>
<gene>
    <name evidence="1" type="ORF">F6R98_04545</name>
</gene>
<proteinExistence type="predicted"/>
<dbReference type="RefSeq" id="WP_153247975.1">
    <property type="nucleotide sequence ID" value="NZ_CP044205.1"/>
</dbReference>
<dbReference type="SUPFAM" id="SSF56925">
    <property type="entry name" value="OMPA-like"/>
    <property type="match status" value="1"/>
</dbReference>
<accession>A0A5Q0BDV9</accession>
<dbReference type="OrthoDB" id="5653863at2"/>
<dbReference type="KEGG" id="mmob:F6R98_04545"/>
<organism evidence="1 2">
    <name type="scientific">Candidatus Methylospira mobilis</name>
    <dbReference type="NCBI Taxonomy" id="1808979"/>
    <lineage>
        <taxon>Bacteria</taxon>
        <taxon>Pseudomonadati</taxon>
        <taxon>Pseudomonadota</taxon>
        <taxon>Gammaproteobacteria</taxon>
        <taxon>Methylococcales</taxon>
        <taxon>Methylococcaceae</taxon>
        <taxon>Candidatus Methylospira</taxon>
    </lineage>
</organism>
<dbReference type="Gene3D" id="2.40.160.20">
    <property type="match status" value="1"/>
</dbReference>
<reference evidence="1 2" key="1">
    <citation type="submission" date="2019-09" db="EMBL/GenBank/DDBJ databases">
        <title>Ecophysiology of the spiral-shaped methanotroph Methylospira mobilis as revealed by the complete genome sequence.</title>
        <authorList>
            <person name="Oshkin I.Y."/>
            <person name="Dedysh S.N."/>
            <person name="Miroshnikov K."/>
            <person name="Danilova O.V."/>
            <person name="Hakobyan A."/>
            <person name="Liesack W."/>
        </authorList>
    </citation>
    <scope>NUCLEOTIDE SEQUENCE [LARGE SCALE GENOMIC DNA]</scope>
    <source>
        <strain evidence="1 2">Shm1</strain>
    </source>
</reference>
<evidence type="ECO:0000313" key="2">
    <source>
        <dbReference type="Proteomes" id="UP000325755"/>
    </source>
</evidence>
<dbReference type="Proteomes" id="UP000325755">
    <property type="component" value="Chromosome"/>
</dbReference>
<evidence type="ECO:0008006" key="3">
    <source>
        <dbReference type="Google" id="ProtNLM"/>
    </source>
</evidence>